<evidence type="ECO:0000259" key="6">
    <source>
        <dbReference type="Pfam" id="PF00107"/>
    </source>
</evidence>
<dbReference type="InterPro" id="IPR013149">
    <property type="entry name" value="ADH-like_C"/>
</dbReference>
<keyword evidence="5" id="KW-0560">Oxidoreductase</keyword>
<evidence type="ECO:0000256" key="3">
    <source>
        <dbReference type="ARBA" id="ARBA00022723"/>
    </source>
</evidence>
<accession>A0A6J7SGH4</accession>
<organism evidence="8">
    <name type="scientific">freshwater metagenome</name>
    <dbReference type="NCBI Taxonomy" id="449393"/>
    <lineage>
        <taxon>unclassified sequences</taxon>
        <taxon>metagenomes</taxon>
        <taxon>ecological metagenomes</taxon>
    </lineage>
</organism>
<dbReference type="PANTHER" id="PTHR43161">
    <property type="entry name" value="SORBITOL DEHYDROGENASE"/>
    <property type="match status" value="1"/>
</dbReference>
<evidence type="ECO:0000313" key="8">
    <source>
        <dbReference type="EMBL" id="CAB5040171.1"/>
    </source>
</evidence>
<protein>
    <submittedName>
        <fullName evidence="8">Unannotated protein</fullName>
    </submittedName>
</protein>
<dbReference type="Pfam" id="PF00107">
    <property type="entry name" value="ADH_zinc_N"/>
    <property type="match status" value="1"/>
</dbReference>
<reference evidence="8" key="1">
    <citation type="submission" date="2020-05" db="EMBL/GenBank/DDBJ databases">
        <authorList>
            <person name="Chiriac C."/>
            <person name="Salcher M."/>
            <person name="Ghai R."/>
            <person name="Kavagutti S V."/>
        </authorList>
    </citation>
    <scope>NUCLEOTIDE SEQUENCE</scope>
</reference>
<dbReference type="Pfam" id="PF08240">
    <property type="entry name" value="ADH_N"/>
    <property type="match status" value="1"/>
</dbReference>
<dbReference type="InterPro" id="IPR036291">
    <property type="entry name" value="NAD(P)-bd_dom_sf"/>
</dbReference>
<dbReference type="EMBL" id="CAFBQB010000018">
    <property type="protein sequence ID" value="CAB5040171.1"/>
    <property type="molecule type" value="Genomic_DNA"/>
</dbReference>
<dbReference type="SUPFAM" id="SSF50129">
    <property type="entry name" value="GroES-like"/>
    <property type="match status" value="1"/>
</dbReference>
<feature type="domain" description="Alcohol dehydrogenase-like N-terminal" evidence="7">
    <location>
        <begin position="27"/>
        <end position="146"/>
    </location>
</feature>
<comment type="cofactor">
    <cofactor evidence="1">
        <name>Zn(2+)</name>
        <dbReference type="ChEBI" id="CHEBI:29105"/>
    </cofactor>
</comment>
<dbReference type="InterPro" id="IPR011032">
    <property type="entry name" value="GroES-like_sf"/>
</dbReference>
<proteinExistence type="inferred from homology"/>
<dbReference type="InterPro" id="IPR002328">
    <property type="entry name" value="ADH_Zn_CS"/>
</dbReference>
<sequence>MSTMRAAVLHGNKDLRLENVQRPTLNENEVLIKIAYNGLCGTDASEYAKGPFMVPLSAPHPGSGHQGPTVLGHEFIGTVIEAGASAQEMLGKRVACGAGVSCGKCKMCTSGRTNLCASYYTLGLSWNGGLAEFAAAPKDICVPIPDDCIDEYAALTQPLAVGIHAVKRAGVVKGDRVVLLGVGAIGSFVCVALQKLGVDITAVDVDQKRLDIALKLGAKKAVLISKEIMPQELLTAIGHQSEVVFETSGAPGAGARALAITNQGGTLMLLGLNKIPQEFPFFDAVLREVTLQTTVAHVCKDDMPEAIQLLKSGVVAKLLTDRVVHLENAVEAFEDLVAGRASGKILVSPTHG</sequence>
<name>A0A6J7SGH4_9ZZZZ</name>
<dbReference type="GO" id="GO:0016491">
    <property type="term" value="F:oxidoreductase activity"/>
    <property type="evidence" value="ECO:0007669"/>
    <property type="project" value="UniProtKB-KW"/>
</dbReference>
<dbReference type="Gene3D" id="3.40.50.720">
    <property type="entry name" value="NAD(P)-binding Rossmann-like Domain"/>
    <property type="match status" value="1"/>
</dbReference>
<evidence type="ECO:0000259" key="7">
    <source>
        <dbReference type="Pfam" id="PF08240"/>
    </source>
</evidence>
<evidence type="ECO:0000256" key="5">
    <source>
        <dbReference type="ARBA" id="ARBA00023002"/>
    </source>
</evidence>
<evidence type="ECO:0000256" key="4">
    <source>
        <dbReference type="ARBA" id="ARBA00022833"/>
    </source>
</evidence>
<keyword evidence="3" id="KW-0479">Metal-binding</keyword>
<evidence type="ECO:0000256" key="1">
    <source>
        <dbReference type="ARBA" id="ARBA00001947"/>
    </source>
</evidence>
<dbReference type="GO" id="GO:0008270">
    <property type="term" value="F:zinc ion binding"/>
    <property type="evidence" value="ECO:0007669"/>
    <property type="project" value="InterPro"/>
</dbReference>
<dbReference type="AlphaFoldDB" id="A0A6J7SGH4"/>
<comment type="similarity">
    <text evidence="2">Belongs to the zinc-containing alcohol dehydrogenase family.</text>
</comment>
<dbReference type="Gene3D" id="3.90.180.10">
    <property type="entry name" value="Medium-chain alcohol dehydrogenases, catalytic domain"/>
    <property type="match status" value="1"/>
</dbReference>
<dbReference type="PROSITE" id="PS00059">
    <property type="entry name" value="ADH_ZINC"/>
    <property type="match status" value="1"/>
</dbReference>
<dbReference type="SUPFAM" id="SSF51735">
    <property type="entry name" value="NAD(P)-binding Rossmann-fold domains"/>
    <property type="match status" value="1"/>
</dbReference>
<feature type="domain" description="Alcohol dehydrogenase-like C-terminal" evidence="6">
    <location>
        <begin position="184"/>
        <end position="311"/>
    </location>
</feature>
<keyword evidence="4" id="KW-0862">Zinc</keyword>
<dbReference type="InterPro" id="IPR013154">
    <property type="entry name" value="ADH-like_N"/>
</dbReference>
<evidence type="ECO:0000256" key="2">
    <source>
        <dbReference type="ARBA" id="ARBA00008072"/>
    </source>
</evidence>
<gene>
    <name evidence="8" type="ORF">UFOPK4248_00234</name>
</gene>